<dbReference type="Proteomes" id="UP000187609">
    <property type="component" value="Unassembled WGS sequence"/>
</dbReference>
<feature type="transmembrane region" description="Helical" evidence="1">
    <location>
        <begin position="191"/>
        <end position="214"/>
    </location>
</feature>
<accession>A0A314KYV5</accession>
<proteinExistence type="predicted"/>
<gene>
    <name evidence="2" type="ORF">A4A49_18986</name>
</gene>
<name>A0A314KYV5_NICAT</name>
<dbReference type="Gramene" id="OIT34335">
    <property type="protein sequence ID" value="OIT34335"/>
    <property type="gene ID" value="A4A49_18986"/>
</dbReference>
<organism evidence="2 3">
    <name type="scientific">Nicotiana attenuata</name>
    <name type="common">Coyote tobacco</name>
    <dbReference type="NCBI Taxonomy" id="49451"/>
    <lineage>
        <taxon>Eukaryota</taxon>
        <taxon>Viridiplantae</taxon>
        <taxon>Streptophyta</taxon>
        <taxon>Embryophyta</taxon>
        <taxon>Tracheophyta</taxon>
        <taxon>Spermatophyta</taxon>
        <taxon>Magnoliopsida</taxon>
        <taxon>eudicotyledons</taxon>
        <taxon>Gunneridae</taxon>
        <taxon>Pentapetalae</taxon>
        <taxon>asterids</taxon>
        <taxon>lamiids</taxon>
        <taxon>Solanales</taxon>
        <taxon>Solanaceae</taxon>
        <taxon>Nicotianoideae</taxon>
        <taxon>Nicotianeae</taxon>
        <taxon>Nicotiana</taxon>
    </lineage>
</organism>
<sequence>MRRSKRGNKESENEALYKQCMNLQKDWDSFKQSNYKSVNFPQISAKSDSSSSTLDIFKLLENSPRSLMSSLQDSESPLEERLNWKAKKNDLAVEEILRDRKTALASGKLKGRRLFEENDEKSCISEEEICSDCLGLLKQMDGNDSLISCSSTSTFATEKESKDREIWMVEGNLKASVNLPKRKSWYSITCLWLLFMALLTITISAFSQGIFLIAGKQVEEVFQLPT</sequence>
<evidence type="ECO:0000313" key="2">
    <source>
        <dbReference type="EMBL" id="OIT34335.1"/>
    </source>
</evidence>
<keyword evidence="1" id="KW-0472">Membrane</keyword>
<keyword evidence="3" id="KW-1185">Reference proteome</keyword>
<reference evidence="2" key="1">
    <citation type="submission" date="2016-11" db="EMBL/GenBank/DDBJ databases">
        <title>The genome of Nicotiana attenuata.</title>
        <authorList>
            <person name="Xu S."/>
            <person name="Brockmoeller T."/>
            <person name="Gaquerel E."/>
            <person name="Navarro A."/>
            <person name="Kuhl H."/>
            <person name="Gase K."/>
            <person name="Ling Z."/>
            <person name="Zhou W."/>
            <person name="Kreitzer C."/>
            <person name="Stanke M."/>
            <person name="Tang H."/>
            <person name="Lyons E."/>
            <person name="Pandey P."/>
            <person name="Pandey S.P."/>
            <person name="Timmermann B."/>
            <person name="Baldwin I.T."/>
        </authorList>
    </citation>
    <scope>NUCLEOTIDE SEQUENCE [LARGE SCALE GENOMIC DNA]</scope>
    <source>
        <strain evidence="2">UT</strain>
    </source>
</reference>
<keyword evidence="1" id="KW-1133">Transmembrane helix</keyword>
<evidence type="ECO:0000256" key="1">
    <source>
        <dbReference type="SAM" id="Phobius"/>
    </source>
</evidence>
<comment type="caution">
    <text evidence="2">The sequence shown here is derived from an EMBL/GenBank/DDBJ whole genome shotgun (WGS) entry which is preliminary data.</text>
</comment>
<evidence type="ECO:0000313" key="3">
    <source>
        <dbReference type="Proteomes" id="UP000187609"/>
    </source>
</evidence>
<dbReference type="AlphaFoldDB" id="A0A314KYV5"/>
<dbReference type="EMBL" id="MJEQ01000727">
    <property type="protein sequence ID" value="OIT34335.1"/>
    <property type="molecule type" value="Genomic_DNA"/>
</dbReference>
<keyword evidence="1" id="KW-0812">Transmembrane</keyword>
<protein>
    <submittedName>
        <fullName evidence="2">Uncharacterized protein</fullName>
    </submittedName>
</protein>